<evidence type="ECO:0000256" key="2">
    <source>
        <dbReference type="SAM" id="Phobius"/>
    </source>
</evidence>
<feature type="domain" description="Inner membrane protein YgaP-like transmembrane" evidence="3">
    <location>
        <begin position="21"/>
        <end position="82"/>
    </location>
</feature>
<dbReference type="EMBL" id="CABVGX010000008">
    <property type="protein sequence ID" value="VVM65358.1"/>
    <property type="molecule type" value="Genomic_DNA"/>
</dbReference>
<dbReference type="OrthoDB" id="6904375at2"/>
<feature type="region of interest" description="Disordered" evidence="1">
    <location>
        <begin position="106"/>
        <end position="126"/>
    </location>
</feature>
<dbReference type="AlphaFoldDB" id="A0A5E6RMP3"/>
<reference evidence="4 5" key="1">
    <citation type="submission" date="2019-09" db="EMBL/GenBank/DDBJ databases">
        <authorList>
            <person name="Chandra G."/>
            <person name="Truman W A."/>
        </authorList>
    </citation>
    <scope>NUCLEOTIDE SEQUENCE [LARGE SCALE GENOMIC DNA]</scope>
    <source>
        <strain evidence="4">PS645</strain>
    </source>
</reference>
<dbReference type="InterPro" id="IPR021309">
    <property type="entry name" value="YgaP-like_TM"/>
</dbReference>
<protein>
    <recommendedName>
        <fullName evidence="3">Inner membrane protein YgaP-like transmembrane domain-containing protein</fullName>
    </recommendedName>
</protein>
<keyword evidence="2" id="KW-0812">Transmembrane</keyword>
<keyword evidence="2" id="KW-1133">Transmembrane helix</keyword>
<gene>
    <name evidence="4" type="ORF">PS645_01489</name>
</gene>
<name>A0A5E6RMP3_PSEFL</name>
<evidence type="ECO:0000259" key="3">
    <source>
        <dbReference type="Pfam" id="PF11127"/>
    </source>
</evidence>
<feature type="transmembrane region" description="Helical" evidence="2">
    <location>
        <begin position="49"/>
        <end position="66"/>
    </location>
</feature>
<evidence type="ECO:0000313" key="5">
    <source>
        <dbReference type="Proteomes" id="UP000325607"/>
    </source>
</evidence>
<sequence length="126" mass="13326">MTDIKRVAERIESTPFQTHTERNVHGWERAGSLAGGVVMMGKGLRRGGIFGLIQLAIGGVALARGITGHCSAKSLLEKSRHEMNTVRAKIERAGDDLTRLKANAEAATSTATVTGNDSLTSPKTGV</sequence>
<accession>A0A5E6RMP3</accession>
<dbReference type="Pfam" id="PF11127">
    <property type="entry name" value="YgaP-like_TM"/>
    <property type="match status" value="1"/>
</dbReference>
<evidence type="ECO:0000313" key="4">
    <source>
        <dbReference type="EMBL" id="VVM65358.1"/>
    </source>
</evidence>
<organism evidence="4 5">
    <name type="scientific">Pseudomonas fluorescens</name>
    <dbReference type="NCBI Taxonomy" id="294"/>
    <lineage>
        <taxon>Bacteria</taxon>
        <taxon>Pseudomonadati</taxon>
        <taxon>Pseudomonadota</taxon>
        <taxon>Gammaproteobacteria</taxon>
        <taxon>Pseudomonadales</taxon>
        <taxon>Pseudomonadaceae</taxon>
        <taxon>Pseudomonas</taxon>
    </lineage>
</organism>
<dbReference type="RefSeq" id="WP_150579881.1">
    <property type="nucleotide sequence ID" value="NZ_CABVGX010000008.1"/>
</dbReference>
<evidence type="ECO:0000256" key="1">
    <source>
        <dbReference type="SAM" id="MobiDB-lite"/>
    </source>
</evidence>
<dbReference type="Proteomes" id="UP000325607">
    <property type="component" value="Unassembled WGS sequence"/>
</dbReference>
<proteinExistence type="predicted"/>
<keyword evidence="2" id="KW-0472">Membrane</keyword>